<comment type="cofactor">
    <cofactor evidence="6">
        <name>Zn(2+)</name>
        <dbReference type="ChEBI" id="CHEBI:29105"/>
    </cofactor>
    <text evidence="6">Binds 1 zinc ion per subunit.</text>
</comment>
<dbReference type="RefSeq" id="WP_123639524.1">
    <property type="nucleotide sequence ID" value="NZ_RJUK01000004.1"/>
</dbReference>
<proteinExistence type="inferred from homology"/>
<feature type="transmembrane region" description="Helical" evidence="7">
    <location>
        <begin position="289"/>
        <end position="309"/>
    </location>
</feature>
<evidence type="ECO:0000256" key="7">
    <source>
        <dbReference type="SAM" id="Phobius"/>
    </source>
</evidence>
<dbReference type="Pfam" id="PF01435">
    <property type="entry name" value="Peptidase_M48"/>
    <property type="match status" value="1"/>
</dbReference>
<keyword evidence="1 6" id="KW-0645">Protease</keyword>
<feature type="transmembrane region" description="Helical" evidence="7">
    <location>
        <begin position="42"/>
        <end position="65"/>
    </location>
</feature>
<keyword evidence="7" id="KW-0812">Transmembrane</keyword>
<dbReference type="GO" id="GO:0046872">
    <property type="term" value="F:metal ion binding"/>
    <property type="evidence" value="ECO:0007669"/>
    <property type="project" value="UniProtKB-KW"/>
</dbReference>
<dbReference type="InterPro" id="IPR001915">
    <property type="entry name" value="Peptidase_M48"/>
</dbReference>
<comment type="similarity">
    <text evidence="6">Belongs to the peptidase M48 family.</text>
</comment>
<evidence type="ECO:0000259" key="8">
    <source>
        <dbReference type="Pfam" id="PF01435"/>
    </source>
</evidence>
<dbReference type="PANTHER" id="PTHR34978:SF3">
    <property type="entry name" value="SLR0241 PROTEIN"/>
    <property type="match status" value="1"/>
</dbReference>
<dbReference type="InterPro" id="IPR052173">
    <property type="entry name" value="Beta-lactam_resp_regulator"/>
</dbReference>
<evidence type="ECO:0000256" key="2">
    <source>
        <dbReference type="ARBA" id="ARBA00022723"/>
    </source>
</evidence>
<evidence type="ECO:0000256" key="3">
    <source>
        <dbReference type="ARBA" id="ARBA00022801"/>
    </source>
</evidence>
<dbReference type="CDD" id="cd07326">
    <property type="entry name" value="M56_BlaR1_MecR1_like"/>
    <property type="match status" value="1"/>
</dbReference>
<keyword evidence="7" id="KW-0472">Membrane</keyword>
<dbReference type="GO" id="GO:0004222">
    <property type="term" value="F:metalloendopeptidase activity"/>
    <property type="evidence" value="ECO:0007669"/>
    <property type="project" value="InterPro"/>
</dbReference>
<reference evidence="9 10" key="1">
    <citation type="submission" date="2018-11" db="EMBL/GenBank/DDBJ databases">
        <title>Genomic Encyclopedia of Type Strains, Phase IV (KMG-IV): sequencing the most valuable type-strain genomes for metagenomic binning, comparative biology and taxonomic classification.</title>
        <authorList>
            <person name="Goeker M."/>
        </authorList>
    </citation>
    <scope>NUCLEOTIDE SEQUENCE [LARGE SCALE GENOMIC DNA]</scope>
    <source>
        <strain evidence="9 10">DSM 16974</strain>
    </source>
</reference>
<dbReference type="EMBL" id="RJUK01000004">
    <property type="protein sequence ID" value="ROQ17063.1"/>
    <property type="molecule type" value="Genomic_DNA"/>
</dbReference>
<keyword evidence="4 6" id="KW-0862">Zinc</keyword>
<keyword evidence="10" id="KW-1185">Reference proteome</keyword>
<evidence type="ECO:0000256" key="4">
    <source>
        <dbReference type="ARBA" id="ARBA00022833"/>
    </source>
</evidence>
<dbReference type="Gene3D" id="3.30.2010.10">
    <property type="entry name" value="Metalloproteases ('zincins'), catalytic domain"/>
    <property type="match status" value="1"/>
</dbReference>
<evidence type="ECO:0000256" key="5">
    <source>
        <dbReference type="ARBA" id="ARBA00023049"/>
    </source>
</evidence>
<gene>
    <name evidence="9" type="ORF">EDC38_3178</name>
</gene>
<evidence type="ECO:0000313" key="10">
    <source>
        <dbReference type="Proteomes" id="UP000273643"/>
    </source>
</evidence>
<keyword evidence="5 6" id="KW-0482">Metalloprotease</keyword>
<protein>
    <submittedName>
        <fullName evidence="9">Peptidase M48-like protein</fullName>
    </submittedName>
</protein>
<accession>A0A3N1NLT5</accession>
<keyword evidence="2" id="KW-0479">Metal-binding</keyword>
<sequence>MTALLDFFYLLTLLAVMAWLLANGLLWLAGRLLSPEHLSRHLWLYALTPWLAMAAPVTAMCFIAAAKPLGWIADHCAHHGMHHPHLCFEHWPALDLQWIHLLSAAALASLLIKVLTGFLFREFKAARDTIALFALSRGNGRLRRLDTPEAFACTAGYRHPALFMTRGLTDRLDHRERRIVLAHEVAHLRRRDPLRNLVFNVLLLAHWPSSARSLCALWRQRMEEQADDRAARRFGPEAVAATLIKVARLSGPSPTGSLSASGGQLLPRIHRLLHAQPDRVSRTLTISSALTITVFLGGVATLVIVHHSLETLLGFLVGV</sequence>
<feature type="transmembrane region" description="Helical" evidence="7">
    <location>
        <begin position="98"/>
        <end position="120"/>
    </location>
</feature>
<dbReference type="PANTHER" id="PTHR34978">
    <property type="entry name" value="POSSIBLE SENSOR-TRANSDUCER PROTEIN BLAR"/>
    <property type="match status" value="1"/>
</dbReference>
<keyword evidence="3 6" id="KW-0378">Hydrolase</keyword>
<dbReference type="AlphaFoldDB" id="A0A3N1NLT5"/>
<dbReference type="Proteomes" id="UP000273643">
    <property type="component" value="Unassembled WGS sequence"/>
</dbReference>
<dbReference type="GO" id="GO:0006508">
    <property type="term" value="P:proteolysis"/>
    <property type="evidence" value="ECO:0007669"/>
    <property type="project" value="UniProtKB-KW"/>
</dbReference>
<dbReference type="OrthoDB" id="7057814at2"/>
<evidence type="ECO:0000256" key="6">
    <source>
        <dbReference type="RuleBase" id="RU003983"/>
    </source>
</evidence>
<comment type="caution">
    <text evidence="9">The sequence shown here is derived from an EMBL/GenBank/DDBJ whole genome shotgun (WGS) entry which is preliminary data.</text>
</comment>
<feature type="transmembrane region" description="Helical" evidence="7">
    <location>
        <begin position="6"/>
        <end position="30"/>
    </location>
</feature>
<keyword evidence="7" id="KW-1133">Transmembrane helix</keyword>
<name>A0A3N1NLT5_9GAMM</name>
<evidence type="ECO:0000313" key="9">
    <source>
        <dbReference type="EMBL" id="ROQ17063.1"/>
    </source>
</evidence>
<organism evidence="9 10">
    <name type="scientific">Marinimicrobium koreense</name>
    <dbReference type="NCBI Taxonomy" id="306545"/>
    <lineage>
        <taxon>Bacteria</taxon>
        <taxon>Pseudomonadati</taxon>
        <taxon>Pseudomonadota</taxon>
        <taxon>Gammaproteobacteria</taxon>
        <taxon>Cellvibrionales</taxon>
        <taxon>Cellvibrionaceae</taxon>
        <taxon>Marinimicrobium</taxon>
    </lineage>
</organism>
<evidence type="ECO:0000256" key="1">
    <source>
        <dbReference type="ARBA" id="ARBA00022670"/>
    </source>
</evidence>
<feature type="domain" description="Peptidase M48" evidence="8">
    <location>
        <begin position="146"/>
        <end position="201"/>
    </location>
</feature>